<dbReference type="InterPro" id="IPR030048">
    <property type="entry name" value="SurE"/>
</dbReference>
<dbReference type="OrthoDB" id="4018688at2759"/>
<proteinExistence type="inferred from homology"/>
<keyword evidence="7" id="KW-1185">Reference proteome</keyword>
<dbReference type="SUPFAM" id="SSF64167">
    <property type="entry name" value="SurE-like"/>
    <property type="match status" value="1"/>
</dbReference>
<name>A0A9P4M7R0_9PEZI</name>
<feature type="signal peptide" evidence="4">
    <location>
        <begin position="1"/>
        <end position="16"/>
    </location>
</feature>
<evidence type="ECO:0000256" key="1">
    <source>
        <dbReference type="ARBA" id="ARBA00011062"/>
    </source>
</evidence>
<evidence type="ECO:0000313" key="7">
    <source>
        <dbReference type="Proteomes" id="UP000799772"/>
    </source>
</evidence>
<dbReference type="EMBL" id="ML978124">
    <property type="protein sequence ID" value="KAF2100270.1"/>
    <property type="molecule type" value="Genomic_DNA"/>
</dbReference>
<feature type="chain" id="PRO_5040401679" evidence="4">
    <location>
        <begin position="17"/>
        <end position="299"/>
    </location>
</feature>
<dbReference type="AlphaFoldDB" id="A0A9P4M7R0"/>
<dbReference type="Proteomes" id="UP000799772">
    <property type="component" value="Unassembled WGS sequence"/>
</dbReference>
<accession>A0A9P4M7R0</accession>
<dbReference type="GO" id="GO:0046872">
    <property type="term" value="F:metal ion binding"/>
    <property type="evidence" value="ECO:0007669"/>
    <property type="project" value="UniProtKB-KW"/>
</dbReference>
<dbReference type="PANTHER" id="PTHR30457:SF0">
    <property type="entry name" value="PHOSPHATASE, PUTATIVE (AFU_ORTHOLOGUE AFUA_4G01070)-RELATED"/>
    <property type="match status" value="1"/>
</dbReference>
<organism evidence="6 7">
    <name type="scientific">Rhizodiscina lignyota</name>
    <dbReference type="NCBI Taxonomy" id="1504668"/>
    <lineage>
        <taxon>Eukaryota</taxon>
        <taxon>Fungi</taxon>
        <taxon>Dikarya</taxon>
        <taxon>Ascomycota</taxon>
        <taxon>Pezizomycotina</taxon>
        <taxon>Dothideomycetes</taxon>
        <taxon>Pleosporomycetidae</taxon>
        <taxon>Aulographales</taxon>
        <taxon>Rhizodiscinaceae</taxon>
        <taxon>Rhizodiscina</taxon>
    </lineage>
</organism>
<keyword evidence="4" id="KW-0732">Signal</keyword>
<dbReference type="PANTHER" id="PTHR30457">
    <property type="entry name" value="5'-NUCLEOTIDASE SURE"/>
    <property type="match status" value="1"/>
</dbReference>
<protein>
    <submittedName>
        <fullName evidence="6">Sure-like protein</fullName>
    </submittedName>
</protein>
<comment type="caution">
    <text evidence="6">The sequence shown here is derived from an EMBL/GenBank/DDBJ whole genome shotgun (WGS) entry which is preliminary data.</text>
</comment>
<comment type="similarity">
    <text evidence="1">Belongs to the SurE nucleotidase family.</text>
</comment>
<evidence type="ECO:0000256" key="2">
    <source>
        <dbReference type="ARBA" id="ARBA00022723"/>
    </source>
</evidence>
<evidence type="ECO:0000256" key="4">
    <source>
        <dbReference type="SAM" id="SignalP"/>
    </source>
</evidence>
<feature type="domain" description="Survival protein SurE-like phosphatase/nucleotidase" evidence="5">
    <location>
        <begin position="19"/>
        <end position="217"/>
    </location>
</feature>
<dbReference type="GO" id="GO:0008252">
    <property type="term" value="F:nucleotidase activity"/>
    <property type="evidence" value="ECO:0007669"/>
    <property type="project" value="InterPro"/>
</dbReference>
<keyword evidence="2" id="KW-0479">Metal-binding</keyword>
<sequence length="299" mass="30700">MRTSLILACSAVTAHAANIVMSNDDGWAEINIRTFYQAIIAAGNSAFISAPAENKSGSGSLDATPEKLDEPCEFNSCPTGSPATGNNASMPQFNYVNSYPVTSIKYGIQTLASTLLPGPIDIAVTGPNVGSNLGLTTQLSGTVGAATEAAKEGIPAIAFSGSSGDATAWNVPAPSYALVYADLATNVTDTLLASGSPYLPKNVWLNVNFPDSDASTCSSASDFKFVLSRINTAVPIISGDDVSTCGNNKRLPTESDVVGTARCYASISVGHADTKLTASASEQSVVLQKLSSILSCLPS</sequence>
<gene>
    <name evidence="6" type="ORF">NA57DRAFT_73881</name>
</gene>
<dbReference type="InterPro" id="IPR036523">
    <property type="entry name" value="SurE-like_sf"/>
</dbReference>
<evidence type="ECO:0000256" key="3">
    <source>
        <dbReference type="ARBA" id="ARBA00022801"/>
    </source>
</evidence>
<dbReference type="Gene3D" id="3.40.1210.10">
    <property type="entry name" value="Survival protein SurE-like phosphatase/nucleotidase"/>
    <property type="match status" value="1"/>
</dbReference>
<evidence type="ECO:0000313" key="6">
    <source>
        <dbReference type="EMBL" id="KAF2100270.1"/>
    </source>
</evidence>
<reference evidence="6" key="1">
    <citation type="journal article" date="2020" name="Stud. Mycol.">
        <title>101 Dothideomycetes genomes: a test case for predicting lifestyles and emergence of pathogens.</title>
        <authorList>
            <person name="Haridas S."/>
            <person name="Albert R."/>
            <person name="Binder M."/>
            <person name="Bloem J."/>
            <person name="Labutti K."/>
            <person name="Salamov A."/>
            <person name="Andreopoulos B."/>
            <person name="Baker S."/>
            <person name="Barry K."/>
            <person name="Bills G."/>
            <person name="Bluhm B."/>
            <person name="Cannon C."/>
            <person name="Castanera R."/>
            <person name="Culley D."/>
            <person name="Daum C."/>
            <person name="Ezra D."/>
            <person name="Gonzalez J."/>
            <person name="Henrissat B."/>
            <person name="Kuo A."/>
            <person name="Liang C."/>
            <person name="Lipzen A."/>
            <person name="Lutzoni F."/>
            <person name="Magnuson J."/>
            <person name="Mondo S."/>
            <person name="Nolan M."/>
            <person name="Ohm R."/>
            <person name="Pangilinan J."/>
            <person name="Park H.-J."/>
            <person name="Ramirez L."/>
            <person name="Alfaro M."/>
            <person name="Sun H."/>
            <person name="Tritt A."/>
            <person name="Yoshinaga Y."/>
            <person name="Zwiers L.-H."/>
            <person name="Turgeon B."/>
            <person name="Goodwin S."/>
            <person name="Spatafora J."/>
            <person name="Crous P."/>
            <person name="Grigoriev I."/>
        </authorList>
    </citation>
    <scope>NUCLEOTIDE SEQUENCE</scope>
    <source>
        <strain evidence="6">CBS 133067</strain>
    </source>
</reference>
<evidence type="ECO:0000259" key="5">
    <source>
        <dbReference type="Pfam" id="PF01975"/>
    </source>
</evidence>
<dbReference type="Pfam" id="PF01975">
    <property type="entry name" value="SurE"/>
    <property type="match status" value="1"/>
</dbReference>
<dbReference type="InterPro" id="IPR002828">
    <property type="entry name" value="SurE-like_Pase/nucleotidase"/>
</dbReference>
<keyword evidence="3" id="KW-0378">Hydrolase</keyword>